<evidence type="ECO:0000313" key="2">
    <source>
        <dbReference type="EnsemblPlants" id="OGLUM07G07360.1"/>
    </source>
</evidence>
<accession>A0A0E0AHF7</accession>
<dbReference type="EnsemblPlants" id="OGLUM07G07360.1">
    <property type="protein sequence ID" value="OGLUM07G07360.1"/>
    <property type="gene ID" value="OGLUM07G07360"/>
</dbReference>
<feature type="compositionally biased region" description="Low complexity" evidence="1">
    <location>
        <begin position="189"/>
        <end position="200"/>
    </location>
</feature>
<feature type="compositionally biased region" description="Gly residues" evidence="1">
    <location>
        <begin position="99"/>
        <end position="113"/>
    </location>
</feature>
<dbReference type="Gramene" id="OGLUM07G07360.1">
    <property type="protein sequence ID" value="OGLUM07G07360.1"/>
    <property type="gene ID" value="OGLUM07G07360"/>
</dbReference>
<dbReference type="Proteomes" id="UP000026961">
    <property type="component" value="Chromosome 7"/>
</dbReference>
<proteinExistence type="predicted"/>
<dbReference type="AlphaFoldDB" id="A0A0E0AHF7"/>
<feature type="region of interest" description="Disordered" evidence="1">
    <location>
        <begin position="189"/>
        <end position="240"/>
    </location>
</feature>
<evidence type="ECO:0000313" key="3">
    <source>
        <dbReference type="Proteomes" id="UP000026961"/>
    </source>
</evidence>
<dbReference type="HOGENOM" id="CLU_1157957_0_0_1"/>
<keyword evidence="3" id="KW-1185">Reference proteome</keyword>
<reference evidence="2" key="2">
    <citation type="submission" date="2018-05" db="EMBL/GenBank/DDBJ databases">
        <title>OgluRS3 (Oryza glumaepatula Reference Sequence Version 3).</title>
        <authorList>
            <person name="Zhang J."/>
            <person name="Kudrna D."/>
            <person name="Lee S."/>
            <person name="Talag J."/>
            <person name="Welchert J."/>
            <person name="Wing R.A."/>
        </authorList>
    </citation>
    <scope>NUCLEOTIDE SEQUENCE [LARGE SCALE GENOMIC DNA]</scope>
</reference>
<organism evidence="2">
    <name type="scientific">Oryza glumipatula</name>
    <dbReference type="NCBI Taxonomy" id="40148"/>
    <lineage>
        <taxon>Eukaryota</taxon>
        <taxon>Viridiplantae</taxon>
        <taxon>Streptophyta</taxon>
        <taxon>Embryophyta</taxon>
        <taxon>Tracheophyta</taxon>
        <taxon>Spermatophyta</taxon>
        <taxon>Magnoliopsida</taxon>
        <taxon>Liliopsida</taxon>
        <taxon>Poales</taxon>
        <taxon>Poaceae</taxon>
        <taxon>BOP clade</taxon>
        <taxon>Oryzoideae</taxon>
        <taxon>Oryzeae</taxon>
        <taxon>Oryzinae</taxon>
        <taxon>Oryza</taxon>
    </lineage>
</organism>
<reference evidence="2" key="1">
    <citation type="submission" date="2015-04" db="UniProtKB">
        <authorList>
            <consortium name="EnsemblPlants"/>
        </authorList>
    </citation>
    <scope>IDENTIFICATION</scope>
</reference>
<sequence>MHSSLLYLFLLSTHLLVLPHLSTLFLPELPALLLVLSATATTASMTGAGDEALTSLSSPPLPLPLPDLAGGRGQQPPWQRRQMGGGGADADNDVPNQAGAGGGRWRAGVGGEAGSTAAGPQGGRIRSRRTAVRTAPTSTPSTKGVGGIGGSISSGHASFPFYAEIEPLRKKAHLLDQENKALLAKLKLNNKPSAASPSSQKSHKLRSWPTYRRAPRRQGGRGGDGLLLSPATASHGGDDH</sequence>
<feature type="region of interest" description="Disordered" evidence="1">
    <location>
        <begin position="50"/>
        <end position="148"/>
    </location>
</feature>
<name>A0A0E0AHF7_9ORYZ</name>
<protein>
    <submittedName>
        <fullName evidence="2">Uncharacterized protein</fullName>
    </submittedName>
</protein>
<evidence type="ECO:0000256" key="1">
    <source>
        <dbReference type="SAM" id="MobiDB-lite"/>
    </source>
</evidence>